<evidence type="ECO:0000313" key="2">
    <source>
        <dbReference type="EMBL" id="CAI8037443.1"/>
    </source>
</evidence>
<dbReference type="AlphaFoldDB" id="A0AA35SXY9"/>
<evidence type="ECO:0000256" key="1">
    <source>
        <dbReference type="SAM" id="SignalP"/>
    </source>
</evidence>
<reference evidence="2" key="1">
    <citation type="submission" date="2023-03" db="EMBL/GenBank/DDBJ databases">
        <authorList>
            <person name="Steffen K."/>
            <person name="Cardenas P."/>
        </authorList>
    </citation>
    <scope>NUCLEOTIDE SEQUENCE</scope>
</reference>
<gene>
    <name evidence="2" type="ORF">GBAR_LOCUS20942</name>
</gene>
<keyword evidence="3" id="KW-1185">Reference proteome</keyword>
<feature type="chain" id="PRO_5041438779" evidence="1">
    <location>
        <begin position="22"/>
        <end position="94"/>
    </location>
</feature>
<dbReference type="EMBL" id="CASHTH010002939">
    <property type="protein sequence ID" value="CAI8037443.1"/>
    <property type="molecule type" value="Genomic_DNA"/>
</dbReference>
<keyword evidence="1" id="KW-0732">Signal</keyword>
<feature type="signal peptide" evidence="1">
    <location>
        <begin position="1"/>
        <end position="21"/>
    </location>
</feature>
<accession>A0AA35SXY9</accession>
<protein>
    <submittedName>
        <fullName evidence="2">Uncharacterized protein</fullName>
    </submittedName>
</protein>
<evidence type="ECO:0000313" key="3">
    <source>
        <dbReference type="Proteomes" id="UP001174909"/>
    </source>
</evidence>
<proteinExistence type="predicted"/>
<name>A0AA35SXY9_GEOBA</name>
<dbReference type="Proteomes" id="UP001174909">
    <property type="component" value="Unassembled WGS sequence"/>
</dbReference>
<sequence>MAARLVVVCTSLSVLLLGSVAVDKNNFKTCSPELFLQSEPQAVRGRDALQSGPVLSEESGGIRLPDGGGVIAHRQEAHDGRHGSGGEHVSYPYR</sequence>
<organism evidence="2 3">
    <name type="scientific">Geodia barretti</name>
    <name type="common">Barrett's horny sponge</name>
    <dbReference type="NCBI Taxonomy" id="519541"/>
    <lineage>
        <taxon>Eukaryota</taxon>
        <taxon>Metazoa</taxon>
        <taxon>Porifera</taxon>
        <taxon>Demospongiae</taxon>
        <taxon>Heteroscleromorpha</taxon>
        <taxon>Tetractinellida</taxon>
        <taxon>Astrophorina</taxon>
        <taxon>Geodiidae</taxon>
        <taxon>Geodia</taxon>
    </lineage>
</organism>
<comment type="caution">
    <text evidence="2">The sequence shown here is derived from an EMBL/GenBank/DDBJ whole genome shotgun (WGS) entry which is preliminary data.</text>
</comment>